<feature type="region of interest" description="Disordered" evidence="7">
    <location>
        <begin position="445"/>
        <end position="472"/>
    </location>
</feature>
<dbReference type="PROSITE" id="PS51088">
    <property type="entry name" value="TEA_2"/>
    <property type="match status" value="1"/>
</dbReference>
<keyword evidence="5" id="KW-0539">Nucleus</keyword>
<feature type="region of interest" description="Disordered" evidence="7">
    <location>
        <begin position="1"/>
        <end position="39"/>
    </location>
</feature>
<evidence type="ECO:0000256" key="1">
    <source>
        <dbReference type="ARBA" id="ARBA00004123"/>
    </source>
</evidence>
<evidence type="ECO:0000259" key="8">
    <source>
        <dbReference type="PROSITE" id="PS51088"/>
    </source>
</evidence>
<evidence type="ECO:0000313" key="10">
    <source>
        <dbReference type="Proteomes" id="UP001498398"/>
    </source>
</evidence>
<keyword evidence="3" id="KW-0805">Transcription regulation</keyword>
<evidence type="ECO:0000256" key="3">
    <source>
        <dbReference type="ARBA" id="ARBA00023015"/>
    </source>
</evidence>
<feature type="domain" description="TEA" evidence="8">
    <location>
        <begin position="59"/>
        <end position="133"/>
    </location>
</feature>
<reference evidence="9 10" key="1">
    <citation type="submission" date="2024-01" db="EMBL/GenBank/DDBJ databases">
        <title>A draft genome for the cacao thread blight pathogen Marasmiellus scandens.</title>
        <authorList>
            <person name="Baruah I.K."/>
            <person name="Leung J."/>
            <person name="Bukari Y."/>
            <person name="Amoako-Attah I."/>
            <person name="Meinhardt L.W."/>
            <person name="Bailey B.A."/>
            <person name="Cohen S.P."/>
        </authorList>
    </citation>
    <scope>NUCLEOTIDE SEQUENCE [LARGE SCALE GENOMIC DNA]</scope>
    <source>
        <strain evidence="9 10">GH-19</strain>
    </source>
</reference>
<protein>
    <recommendedName>
        <fullName evidence="8">TEA domain-containing protein</fullName>
    </recommendedName>
</protein>
<keyword evidence="4" id="KW-0804">Transcription</keyword>
<evidence type="ECO:0000313" key="9">
    <source>
        <dbReference type="EMBL" id="KAK7471945.1"/>
    </source>
</evidence>
<evidence type="ECO:0000256" key="7">
    <source>
        <dbReference type="SAM" id="MobiDB-lite"/>
    </source>
</evidence>
<dbReference type="PANTHER" id="PTHR11834">
    <property type="entry name" value="TRANSCRIPTIONAL ENHANCER FACTOR TEF RELATED"/>
    <property type="match status" value="1"/>
</dbReference>
<keyword evidence="10" id="KW-1185">Reference proteome</keyword>
<dbReference type="InterPro" id="IPR000818">
    <property type="entry name" value="TEA/ATTS_dom"/>
</dbReference>
<comment type="similarity">
    <text evidence="2">Belongs to the TEC1 family.</text>
</comment>
<accession>A0ABR1K308</accession>
<dbReference type="Proteomes" id="UP001498398">
    <property type="component" value="Unassembled WGS sequence"/>
</dbReference>
<evidence type="ECO:0000256" key="2">
    <source>
        <dbReference type="ARBA" id="ARBA00008421"/>
    </source>
</evidence>
<dbReference type="Gene3D" id="6.10.20.40">
    <property type="entry name" value="TEA/ATTS domain"/>
    <property type="match status" value="1"/>
</dbReference>
<comment type="caution">
    <text evidence="9">The sequence shown here is derived from an EMBL/GenBank/DDBJ whole genome shotgun (WGS) entry which is preliminary data.</text>
</comment>
<proteinExistence type="inferred from homology"/>
<gene>
    <name evidence="9" type="ORF">VKT23_000051</name>
</gene>
<feature type="region of interest" description="Disordered" evidence="7">
    <location>
        <begin position="214"/>
        <end position="238"/>
    </location>
</feature>
<feature type="DNA-binding region" description="TEA" evidence="6">
    <location>
        <begin position="59"/>
        <end position="133"/>
    </location>
</feature>
<dbReference type="SMART" id="SM00426">
    <property type="entry name" value="TEA"/>
    <property type="match status" value="1"/>
</dbReference>
<dbReference type="InterPro" id="IPR050937">
    <property type="entry name" value="TEC1_TEAD_TF"/>
</dbReference>
<dbReference type="InterPro" id="IPR038096">
    <property type="entry name" value="TEA/ATTS_sf"/>
</dbReference>
<name>A0ABR1K308_9AGAR</name>
<dbReference type="PRINTS" id="PR00065">
    <property type="entry name" value="TEADOMAIN"/>
</dbReference>
<feature type="compositionally biased region" description="Polar residues" evidence="7">
    <location>
        <begin position="451"/>
        <end position="465"/>
    </location>
</feature>
<dbReference type="EMBL" id="JBANRG010000001">
    <property type="protein sequence ID" value="KAK7471945.1"/>
    <property type="molecule type" value="Genomic_DNA"/>
</dbReference>
<feature type="compositionally biased region" description="Low complexity" evidence="7">
    <location>
        <begin position="214"/>
        <end position="226"/>
    </location>
</feature>
<dbReference type="Pfam" id="PF01285">
    <property type="entry name" value="TEA"/>
    <property type="match status" value="1"/>
</dbReference>
<comment type="subcellular location">
    <subcellularLocation>
        <location evidence="1">Nucleus</location>
    </subcellularLocation>
</comment>
<evidence type="ECO:0000256" key="4">
    <source>
        <dbReference type="ARBA" id="ARBA00023163"/>
    </source>
</evidence>
<dbReference type="PANTHER" id="PTHR11834:SF0">
    <property type="entry name" value="PROTEIN SCALLOPED"/>
    <property type="match status" value="1"/>
</dbReference>
<organism evidence="9 10">
    <name type="scientific">Marasmiellus scandens</name>
    <dbReference type="NCBI Taxonomy" id="2682957"/>
    <lineage>
        <taxon>Eukaryota</taxon>
        <taxon>Fungi</taxon>
        <taxon>Dikarya</taxon>
        <taxon>Basidiomycota</taxon>
        <taxon>Agaricomycotina</taxon>
        <taxon>Agaricomycetes</taxon>
        <taxon>Agaricomycetidae</taxon>
        <taxon>Agaricales</taxon>
        <taxon>Marasmiineae</taxon>
        <taxon>Omphalotaceae</taxon>
        <taxon>Marasmiellus</taxon>
    </lineage>
</organism>
<evidence type="ECO:0000256" key="6">
    <source>
        <dbReference type="PROSITE-ProRule" id="PRU00505"/>
    </source>
</evidence>
<evidence type="ECO:0000256" key="5">
    <source>
        <dbReference type="ARBA" id="ARBA00023242"/>
    </source>
</evidence>
<sequence length="472" mass="52678">MRAPDHWSSASSSSSSPSPPIHNNRQLPQTDPGDDGSANQETTEVFRSVFKGRKCWKTQKGGEMVWPPELEAALLEGLAKYQPDNSRETVLLGRYPMRNRFISEYIQRTTGKHRTAKQVGSRLQQLRDTCNAKELQHLLSPVRKPNAPISNRAQYSCLRRYGLSDSSPALSDASLPGSPILRADGDYSQHKPLRPFIYTIDIIPEDYSTGSYGSSDYYNQSSTESSGGLGGSSQPRPIRTIDPTLVFTSGSELPTTEVRSVFRVYQNEQQWKDEHSSLQLFDSTSYSVPNTTHMYTISFSKGLWEAICSSEDPTKLTIYHNILRNNPNSSTPFVIFTAVYKFRYSYPPGASNSNLRSAESNVLPMNLYTMEGDTESQQLGVNQGFAQDSLFDMSLQGYSGYDFSNHDGWCGSVPTTPSSSEDNFSRNTTSYYRGSPERFSHCRAYRDDSSDSLSPVSTTFPNTSYLPPYAGN</sequence>